<dbReference type="Pfam" id="PF10451">
    <property type="entry name" value="Stn1"/>
    <property type="match status" value="1"/>
</dbReference>
<sequence>MSFTSTETTPRRPKTIMLSPSKRHGAAPHPSVPSRLPRKGSILSSKGKPATPAEIWKWCLTPAAVARCFVRDACAMGEHAGEGFEYYLLGRVPCRTLLLVGVVVGLSEYESRAIYQVDDGTGVINCVVRYPALAGKAVRSEERPPPKPVAEVGQLVRLAGRIRVKGQRREVLVDQISVCKSMDEELDHWRTVIALHKESYSSTEPFVITSSLAPPAQAVKDAAKPPAGRAWHKAAPGDRDATKRQDNVEHRIIALPKDTAEKDALNAQTSRPAYVPTSPSTSAASSPTKSIHDPSSPPRLRHPSRLHSRDLTANTFRIYLKHYMDNAPPHDEPRGADLSSESDSDAFAPTTPTKRGRGTGARPRFMDECTPRARKVARGDPAPTSPGGPSRTPRAGRLAAREDAAAAGGSPLLLGFTLSYLRRVPELAVLAQRVVRAEARRREKAARGASASSGAGKDAGMGTGMDKGKGKAVEASKEGVRPKMKRL</sequence>
<feature type="compositionally biased region" description="Basic and acidic residues" evidence="9">
    <location>
        <begin position="466"/>
        <end position="481"/>
    </location>
</feature>
<dbReference type="KEGG" id="hir:HETIRDRAFT_107707"/>
<keyword evidence="6" id="KW-0238">DNA-binding</keyword>
<keyword evidence="7" id="KW-0539">Nucleus</keyword>
<dbReference type="InterPro" id="IPR018856">
    <property type="entry name" value="Stn1_N"/>
</dbReference>
<feature type="compositionally biased region" description="Basic and acidic residues" evidence="9">
    <location>
        <begin position="325"/>
        <end position="335"/>
    </location>
</feature>
<feature type="region of interest" description="Disordered" evidence="9">
    <location>
        <begin position="325"/>
        <end position="400"/>
    </location>
</feature>
<dbReference type="OrthoDB" id="77828at2759"/>
<gene>
    <name evidence="11" type="ORF">HETIRDRAFT_107707</name>
</gene>
<dbReference type="InterPro" id="IPR012340">
    <property type="entry name" value="NA-bd_OB-fold"/>
</dbReference>
<protein>
    <recommendedName>
        <fullName evidence="3">CST complex subunit STN1</fullName>
    </recommendedName>
    <alternativeName>
        <fullName evidence="8">Suppressor of cdc thirteen homolog</fullName>
    </alternativeName>
</protein>
<evidence type="ECO:0000256" key="8">
    <source>
        <dbReference type="ARBA" id="ARBA00030039"/>
    </source>
</evidence>
<evidence type="ECO:0000313" key="11">
    <source>
        <dbReference type="EMBL" id="ETW78100.1"/>
    </source>
</evidence>
<evidence type="ECO:0000256" key="6">
    <source>
        <dbReference type="ARBA" id="ARBA00023125"/>
    </source>
</evidence>
<dbReference type="AlphaFoldDB" id="W4JYB9"/>
<accession>W4JYB9</accession>
<proteinExistence type="predicted"/>
<dbReference type="Gene3D" id="2.40.50.140">
    <property type="entry name" value="Nucleic acid-binding proteins"/>
    <property type="match status" value="1"/>
</dbReference>
<comment type="subcellular location">
    <subcellularLocation>
        <location evidence="2">Chromosome</location>
        <location evidence="2">Telomere</location>
    </subcellularLocation>
    <subcellularLocation>
        <location evidence="1">Nucleus</location>
    </subcellularLocation>
</comment>
<organism evidence="11 12">
    <name type="scientific">Heterobasidion irregulare (strain TC 32-1)</name>
    <dbReference type="NCBI Taxonomy" id="747525"/>
    <lineage>
        <taxon>Eukaryota</taxon>
        <taxon>Fungi</taxon>
        <taxon>Dikarya</taxon>
        <taxon>Basidiomycota</taxon>
        <taxon>Agaricomycotina</taxon>
        <taxon>Agaricomycetes</taxon>
        <taxon>Russulales</taxon>
        <taxon>Bondarzewiaceae</taxon>
        <taxon>Heterobasidion</taxon>
        <taxon>Heterobasidion annosum species complex</taxon>
    </lineage>
</organism>
<dbReference type="PANTHER" id="PTHR13989:SF33">
    <property type="entry name" value="CST COMPLEX SUBUNIT STN1"/>
    <property type="match status" value="1"/>
</dbReference>
<dbReference type="STRING" id="747525.W4JYB9"/>
<feature type="region of interest" description="Disordered" evidence="9">
    <location>
        <begin position="441"/>
        <end position="487"/>
    </location>
</feature>
<feature type="domain" description="CST complex subunit Stn1 N-terminal" evidence="10">
    <location>
        <begin position="92"/>
        <end position="198"/>
    </location>
</feature>
<evidence type="ECO:0000256" key="9">
    <source>
        <dbReference type="SAM" id="MobiDB-lite"/>
    </source>
</evidence>
<keyword evidence="12" id="KW-1185">Reference proteome</keyword>
<evidence type="ECO:0000259" key="10">
    <source>
        <dbReference type="Pfam" id="PF10451"/>
    </source>
</evidence>
<feature type="region of interest" description="Disordered" evidence="9">
    <location>
        <begin position="1"/>
        <end position="48"/>
    </location>
</feature>
<dbReference type="RefSeq" id="XP_009550101.1">
    <property type="nucleotide sequence ID" value="XM_009551806.1"/>
</dbReference>
<dbReference type="Proteomes" id="UP000030671">
    <property type="component" value="Unassembled WGS sequence"/>
</dbReference>
<name>W4JYB9_HETIT</name>
<dbReference type="HOGENOM" id="CLU_019576_0_0_1"/>
<evidence type="ECO:0000256" key="4">
    <source>
        <dbReference type="ARBA" id="ARBA00022454"/>
    </source>
</evidence>
<keyword evidence="5" id="KW-0779">Telomere</keyword>
<dbReference type="eggNOG" id="ENOG502RY83">
    <property type="taxonomic scope" value="Eukaryota"/>
</dbReference>
<feature type="region of interest" description="Disordered" evidence="9">
    <location>
        <begin position="217"/>
        <end position="309"/>
    </location>
</feature>
<reference evidence="11 12" key="1">
    <citation type="journal article" date="2012" name="New Phytol.">
        <title>Insight into trade-off between wood decay and parasitism from the genome of a fungal forest pathogen.</title>
        <authorList>
            <person name="Olson A."/>
            <person name="Aerts A."/>
            <person name="Asiegbu F."/>
            <person name="Belbahri L."/>
            <person name="Bouzid O."/>
            <person name="Broberg A."/>
            <person name="Canback B."/>
            <person name="Coutinho P.M."/>
            <person name="Cullen D."/>
            <person name="Dalman K."/>
            <person name="Deflorio G."/>
            <person name="van Diepen L.T."/>
            <person name="Dunand C."/>
            <person name="Duplessis S."/>
            <person name="Durling M."/>
            <person name="Gonthier P."/>
            <person name="Grimwood J."/>
            <person name="Fossdal C.G."/>
            <person name="Hansson D."/>
            <person name="Henrissat B."/>
            <person name="Hietala A."/>
            <person name="Himmelstrand K."/>
            <person name="Hoffmeister D."/>
            <person name="Hogberg N."/>
            <person name="James T.Y."/>
            <person name="Karlsson M."/>
            <person name="Kohler A."/>
            <person name="Kues U."/>
            <person name="Lee Y.H."/>
            <person name="Lin Y.C."/>
            <person name="Lind M."/>
            <person name="Lindquist E."/>
            <person name="Lombard V."/>
            <person name="Lucas S."/>
            <person name="Lunden K."/>
            <person name="Morin E."/>
            <person name="Murat C."/>
            <person name="Park J."/>
            <person name="Raffaello T."/>
            <person name="Rouze P."/>
            <person name="Salamov A."/>
            <person name="Schmutz J."/>
            <person name="Solheim H."/>
            <person name="Stahlberg J."/>
            <person name="Velez H."/>
            <person name="de Vries R.P."/>
            <person name="Wiebenga A."/>
            <person name="Woodward S."/>
            <person name="Yakovlev I."/>
            <person name="Garbelotto M."/>
            <person name="Martin F."/>
            <person name="Grigoriev I.V."/>
            <person name="Stenlid J."/>
        </authorList>
    </citation>
    <scope>NUCLEOTIDE SEQUENCE [LARGE SCALE GENOMIC DNA]</scope>
    <source>
        <strain evidence="11 12">TC 32-1</strain>
    </source>
</reference>
<dbReference type="GeneID" id="20666269"/>
<feature type="compositionally biased region" description="Low complexity" evidence="9">
    <location>
        <begin position="276"/>
        <end position="288"/>
    </location>
</feature>
<dbReference type="GO" id="GO:0003677">
    <property type="term" value="F:DNA binding"/>
    <property type="evidence" value="ECO:0007669"/>
    <property type="project" value="UniProtKB-KW"/>
</dbReference>
<feature type="compositionally biased region" description="Low complexity" evidence="9">
    <location>
        <begin position="447"/>
        <end position="456"/>
    </location>
</feature>
<evidence type="ECO:0000256" key="7">
    <source>
        <dbReference type="ARBA" id="ARBA00023242"/>
    </source>
</evidence>
<evidence type="ECO:0000256" key="3">
    <source>
        <dbReference type="ARBA" id="ARBA00017411"/>
    </source>
</evidence>
<dbReference type="GO" id="GO:0005634">
    <property type="term" value="C:nucleus"/>
    <property type="evidence" value="ECO:0007669"/>
    <property type="project" value="UniProtKB-SubCell"/>
</dbReference>
<dbReference type="InterPro" id="IPR040260">
    <property type="entry name" value="RFA2-like"/>
</dbReference>
<dbReference type="SUPFAM" id="SSF50249">
    <property type="entry name" value="Nucleic acid-binding proteins"/>
    <property type="match status" value="1"/>
</dbReference>
<dbReference type="InParanoid" id="W4JYB9"/>
<evidence type="ECO:0000256" key="2">
    <source>
        <dbReference type="ARBA" id="ARBA00004574"/>
    </source>
</evidence>
<feature type="compositionally biased region" description="Basic and acidic residues" evidence="9">
    <location>
        <begin position="235"/>
        <end position="264"/>
    </location>
</feature>
<evidence type="ECO:0000313" key="12">
    <source>
        <dbReference type="Proteomes" id="UP000030671"/>
    </source>
</evidence>
<dbReference type="GO" id="GO:0000781">
    <property type="term" value="C:chromosome, telomeric region"/>
    <property type="evidence" value="ECO:0007669"/>
    <property type="project" value="UniProtKB-SubCell"/>
</dbReference>
<feature type="non-terminal residue" evidence="11">
    <location>
        <position position="487"/>
    </location>
</feature>
<evidence type="ECO:0000256" key="1">
    <source>
        <dbReference type="ARBA" id="ARBA00004123"/>
    </source>
</evidence>
<dbReference type="EMBL" id="KI925462">
    <property type="protein sequence ID" value="ETW78100.1"/>
    <property type="molecule type" value="Genomic_DNA"/>
</dbReference>
<evidence type="ECO:0000256" key="5">
    <source>
        <dbReference type="ARBA" id="ARBA00022895"/>
    </source>
</evidence>
<keyword evidence="4" id="KW-0158">Chromosome</keyword>
<dbReference type="PANTHER" id="PTHR13989">
    <property type="entry name" value="REPLICATION PROTEIN A-RELATED"/>
    <property type="match status" value="1"/>
</dbReference>